<keyword evidence="5" id="KW-0547">Nucleotide-binding</keyword>
<dbReference type="InterPro" id="IPR005467">
    <property type="entry name" value="His_kinase_dom"/>
</dbReference>
<dbReference type="NCBIfam" id="TIGR00229">
    <property type="entry name" value="sensory_box"/>
    <property type="match status" value="1"/>
</dbReference>
<evidence type="ECO:0000256" key="7">
    <source>
        <dbReference type="ARBA" id="ARBA00022840"/>
    </source>
</evidence>
<keyword evidence="9" id="KW-1133">Transmembrane helix</keyword>
<sequence>MIQQVPEATATSGDDQRAEADLRDRLQWMLRLRWLIVPVFVAVDLASTLLTNQGAPWTALGFGAGLLLLNAAYSAFLSRRIPLAWLLRMARFESALVVSVPVLVVLLHRDPRNALRYGVLVGVVGAAAVLPRTIEVAVVGIWAIASLVIADVVAMGFDPALLSHDTVARWAMESGIIATVGIIAAYLHGSRELSAERLRITSEAADRARSEWEATVDLLHEAVVVSDLGGAVIRCNRAFAKLLGARPHELAGRLLPQILEGHPPRWYEGKTDGIIEVEDTVFDSLFEITTTRTGDRLVRVIRDVGELRRLYTRLVQADKLAAVGVLASSVAHEINNPTAFVTSNLEELGRYLGAYESGLAELAEASLAAGAAERASLVLQRPEMVFARREAASAVTESLQGMERIRQVVSTLRSAARRDQAGEPASAVSLGEVVDTVVRTASQDLRAAAAKVDLAEGIEVLGHRGELVDVVLNLVVNAIQARDEVRPNRIEVLLRREGSQAVIQVADTGKGIAPQHLKRLFEPFFTTKPAGQGTGLGLSLARNIVLAHGGSIDVESEVDVGTTFTVRLPLLEADAELAQVETLRPRGQRAHP</sequence>
<evidence type="ECO:0000256" key="4">
    <source>
        <dbReference type="ARBA" id="ARBA00022679"/>
    </source>
</evidence>
<feature type="transmembrane region" description="Helical" evidence="9">
    <location>
        <begin position="137"/>
        <end position="157"/>
    </location>
</feature>
<keyword evidence="9" id="KW-0812">Transmembrane</keyword>
<dbReference type="EMBL" id="AP025592">
    <property type="protein sequence ID" value="BDG09682.1"/>
    <property type="molecule type" value="Genomic_DNA"/>
</dbReference>
<dbReference type="InterPro" id="IPR004358">
    <property type="entry name" value="Sig_transdc_His_kin-like_C"/>
</dbReference>
<dbReference type="PANTHER" id="PTHR43065">
    <property type="entry name" value="SENSOR HISTIDINE KINASE"/>
    <property type="match status" value="1"/>
</dbReference>
<feature type="transmembrane region" description="Helical" evidence="9">
    <location>
        <begin position="169"/>
        <end position="189"/>
    </location>
</feature>
<dbReference type="Pfam" id="PF00989">
    <property type="entry name" value="PAS"/>
    <property type="match status" value="1"/>
</dbReference>
<feature type="transmembrane region" description="Helical" evidence="9">
    <location>
        <begin position="89"/>
        <end position="108"/>
    </location>
</feature>
<dbReference type="InterPro" id="IPR000014">
    <property type="entry name" value="PAS"/>
</dbReference>
<reference evidence="13" key="1">
    <citation type="journal article" date="2022" name="Int. J. Syst. Evol. Microbiol.">
        <title>Anaeromyxobacter oryzae sp. nov., Anaeromyxobacter diazotrophicus sp. nov. and Anaeromyxobacter paludicola sp. nov., isolated from paddy soils.</title>
        <authorList>
            <person name="Itoh H."/>
            <person name="Xu Z."/>
            <person name="Mise K."/>
            <person name="Masuda Y."/>
            <person name="Ushijima N."/>
            <person name="Hayakawa C."/>
            <person name="Shiratori Y."/>
            <person name="Senoo K."/>
        </authorList>
    </citation>
    <scope>NUCLEOTIDE SEQUENCE [LARGE SCALE GENOMIC DNA]</scope>
    <source>
        <strain evidence="13">Red630</strain>
    </source>
</reference>
<evidence type="ECO:0000256" key="2">
    <source>
        <dbReference type="ARBA" id="ARBA00012438"/>
    </source>
</evidence>
<dbReference type="PROSITE" id="PS50109">
    <property type="entry name" value="HIS_KIN"/>
    <property type="match status" value="1"/>
</dbReference>
<evidence type="ECO:0000256" key="9">
    <source>
        <dbReference type="SAM" id="Phobius"/>
    </source>
</evidence>
<protein>
    <recommendedName>
        <fullName evidence="2">histidine kinase</fullName>
        <ecNumber evidence="2">2.7.13.3</ecNumber>
    </recommendedName>
</protein>
<feature type="domain" description="PAS" evidence="11">
    <location>
        <begin position="208"/>
        <end position="253"/>
    </location>
</feature>
<dbReference type="InterPro" id="IPR013767">
    <property type="entry name" value="PAS_fold"/>
</dbReference>
<keyword evidence="8" id="KW-0902">Two-component regulatory system</keyword>
<dbReference type="PROSITE" id="PS50112">
    <property type="entry name" value="PAS"/>
    <property type="match status" value="1"/>
</dbReference>
<dbReference type="Proteomes" id="UP001162734">
    <property type="component" value="Chromosome"/>
</dbReference>
<evidence type="ECO:0000259" key="10">
    <source>
        <dbReference type="PROSITE" id="PS50109"/>
    </source>
</evidence>
<dbReference type="Gene3D" id="3.30.565.10">
    <property type="entry name" value="Histidine kinase-like ATPase, C-terminal domain"/>
    <property type="match status" value="1"/>
</dbReference>
<dbReference type="Pfam" id="PF02518">
    <property type="entry name" value="HATPase_c"/>
    <property type="match status" value="1"/>
</dbReference>
<gene>
    <name evidence="12" type="ORF">AMPC_27950</name>
</gene>
<dbReference type="Gene3D" id="1.10.287.130">
    <property type="match status" value="1"/>
</dbReference>
<dbReference type="SMART" id="SM00091">
    <property type="entry name" value="PAS"/>
    <property type="match status" value="1"/>
</dbReference>
<evidence type="ECO:0000256" key="3">
    <source>
        <dbReference type="ARBA" id="ARBA00022553"/>
    </source>
</evidence>
<keyword evidence="6" id="KW-0418">Kinase</keyword>
<organism evidence="12 13">
    <name type="scientific">Anaeromyxobacter paludicola</name>
    <dbReference type="NCBI Taxonomy" id="2918171"/>
    <lineage>
        <taxon>Bacteria</taxon>
        <taxon>Pseudomonadati</taxon>
        <taxon>Myxococcota</taxon>
        <taxon>Myxococcia</taxon>
        <taxon>Myxococcales</taxon>
        <taxon>Cystobacterineae</taxon>
        <taxon>Anaeromyxobacteraceae</taxon>
        <taxon>Anaeromyxobacter</taxon>
    </lineage>
</organism>
<evidence type="ECO:0000256" key="1">
    <source>
        <dbReference type="ARBA" id="ARBA00000085"/>
    </source>
</evidence>
<dbReference type="Gene3D" id="3.30.450.20">
    <property type="entry name" value="PAS domain"/>
    <property type="match status" value="1"/>
</dbReference>
<dbReference type="InterPro" id="IPR036890">
    <property type="entry name" value="HATPase_C_sf"/>
</dbReference>
<keyword evidence="3" id="KW-0597">Phosphoprotein</keyword>
<accession>A0ABN6NCI3</accession>
<dbReference type="InterPro" id="IPR003594">
    <property type="entry name" value="HATPase_dom"/>
</dbReference>
<comment type="catalytic activity">
    <reaction evidence="1">
        <text>ATP + protein L-histidine = ADP + protein N-phospho-L-histidine.</text>
        <dbReference type="EC" id="2.7.13.3"/>
    </reaction>
</comment>
<evidence type="ECO:0000313" key="13">
    <source>
        <dbReference type="Proteomes" id="UP001162734"/>
    </source>
</evidence>
<feature type="transmembrane region" description="Helical" evidence="9">
    <location>
        <begin position="57"/>
        <end position="77"/>
    </location>
</feature>
<dbReference type="CDD" id="cd00130">
    <property type="entry name" value="PAS"/>
    <property type="match status" value="1"/>
</dbReference>
<dbReference type="SUPFAM" id="SSF55785">
    <property type="entry name" value="PYP-like sensor domain (PAS domain)"/>
    <property type="match status" value="1"/>
</dbReference>
<dbReference type="PANTHER" id="PTHR43065:SF50">
    <property type="entry name" value="HISTIDINE KINASE"/>
    <property type="match status" value="1"/>
</dbReference>
<keyword evidence="4" id="KW-0808">Transferase</keyword>
<feature type="domain" description="Histidine kinase" evidence="10">
    <location>
        <begin position="329"/>
        <end position="572"/>
    </location>
</feature>
<evidence type="ECO:0000256" key="5">
    <source>
        <dbReference type="ARBA" id="ARBA00022741"/>
    </source>
</evidence>
<evidence type="ECO:0000256" key="6">
    <source>
        <dbReference type="ARBA" id="ARBA00022777"/>
    </source>
</evidence>
<dbReference type="InterPro" id="IPR035965">
    <property type="entry name" value="PAS-like_dom_sf"/>
</dbReference>
<keyword evidence="9" id="KW-0472">Membrane</keyword>
<keyword evidence="7" id="KW-0067">ATP-binding</keyword>
<evidence type="ECO:0000256" key="8">
    <source>
        <dbReference type="ARBA" id="ARBA00023012"/>
    </source>
</evidence>
<evidence type="ECO:0000259" key="11">
    <source>
        <dbReference type="PROSITE" id="PS50112"/>
    </source>
</evidence>
<feature type="transmembrane region" description="Helical" evidence="9">
    <location>
        <begin position="32"/>
        <end position="51"/>
    </location>
</feature>
<proteinExistence type="predicted"/>
<keyword evidence="13" id="KW-1185">Reference proteome</keyword>
<evidence type="ECO:0000313" key="12">
    <source>
        <dbReference type="EMBL" id="BDG09682.1"/>
    </source>
</evidence>
<name>A0ABN6NCI3_9BACT</name>
<dbReference type="SMART" id="SM00387">
    <property type="entry name" value="HATPase_c"/>
    <property type="match status" value="1"/>
</dbReference>
<dbReference type="EC" id="2.7.13.3" evidence="2"/>
<dbReference type="SUPFAM" id="SSF55874">
    <property type="entry name" value="ATPase domain of HSP90 chaperone/DNA topoisomerase II/histidine kinase"/>
    <property type="match status" value="1"/>
</dbReference>
<dbReference type="PRINTS" id="PR00344">
    <property type="entry name" value="BCTRLSENSOR"/>
</dbReference>
<feature type="transmembrane region" description="Helical" evidence="9">
    <location>
        <begin position="114"/>
        <end position="130"/>
    </location>
</feature>